<dbReference type="InterPro" id="IPR004843">
    <property type="entry name" value="Calcineurin-like_PHP"/>
</dbReference>
<comment type="similarity">
    <text evidence="2">Belongs to the 5'-nucleotidase family.</text>
</comment>
<feature type="region of interest" description="Disordered" evidence="3">
    <location>
        <begin position="514"/>
        <end position="533"/>
    </location>
</feature>
<evidence type="ECO:0000256" key="3">
    <source>
        <dbReference type="SAM" id="MobiDB-lite"/>
    </source>
</evidence>
<name>A0A098EJK2_9BACL</name>
<evidence type="ECO:0000256" key="1">
    <source>
        <dbReference type="ARBA" id="ARBA00022729"/>
    </source>
</evidence>
<dbReference type="Proteomes" id="UP000043699">
    <property type="component" value="Unassembled WGS sequence"/>
</dbReference>
<dbReference type="PANTHER" id="PTHR11575:SF24">
    <property type="entry name" value="5'-NUCLEOTIDASE"/>
    <property type="match status" value="1"/>
</dbReference>
<dbReference type="RefSeq" id="WP_052650720.1">
    <property type="nucleotide sequence ID" value="NZ_CCXS01000001.1"/>
</dbReference>
<keyword evidence="2" id="KW-0547">Nucleotide-binding</keyword>
<dbReference type="InterPro" id="IPR006179">
    <property type="entry name" value="5_nucleotidase/apyrase"/>
</dbReference>
<dbReference type="STRING" id="1499687.BN1080_00900"/>
<accession>A0A098EJK2</accession>
<dbReference type="InterPro" id="IPR029052">
    <property type="entry name" value="Metallo-depent_PP-like"/>
</dbReference>
<dbReference type="PANTHER" id="PTHR11575">
    <property type="entry name" value="5'-NUCLEOTIDASE-RELATED"/>
    <property type="match status" value="1"/>
</dbReference>
<organism evidence="5 6">
    <name type="scientific">Planococcus massiliensis</name>
    <dbReference type="NCBI Taxonomy" id="1499687"/>
    <lineage>
        <taxon>Bacteria</taxon>
        <taxon>Bacillati</taxon>
        <taxon>Bacillota</taxon>
        <taxon>Bacilli</taxon>
        <taxon>Bacillales</taxon>
        <taxon>Caryophanaceae</taxon>
        <taxon>Planococcus</taxon>
    </lineage>
</organism>
<dbReference type="GO" id="GO:0016787">
    <property type="term" value="F:hydrolase activity"/>
    <property type="evidence" value="ECO:0007669"/>
    <property type="project" value="UniProtKB-KW"/>
</dbReference>
<dbReference type="Pfam" id="PF00395">
    <property type="entry name" value="SLH"/>
    <property type="match status" value="3"/>
</dbReference>
<dbReference type="InterPro" id="IPR036907">
    <property type="entry name" value="5'-Nucleotdase_C_sf"/>
</dbReference>
<dbReference type="OrthoDB" id="9801679at2"/>
<dbReference type="SUPFAM" id="SSF55816">
    <property type="entry name" value="5'-nucleotidase (syn. UDP-sugar hydrolase), C-terminal domain"/>
    <property type="match status" value="1"/>
</dbReference>
<sequence>MTNVLKNKKFVASAVAIAAVATAVSPASAAEMKFTDVPDRYTEAVQFLFDLGIVKGETATTYGTHHSVKRQDAAVMIASALGYTSSGKYADSGFTDVPASAKWAVDALAEKGFIDGKSAKRFGASDPLTRNETAKILATAAGLEINNDLKKTQFTDVNERFAKYVDALVKNKLAVGKTATQFGAGAPVTRGEAALFLHRTAKLLLEDDTFSLSLMHLNDTHAHLDDAAKLVTATKEFRKENPNSLLLHAGDVFSGTLYFNEYKGQADLELMKLMNFDAMTFGNHEFDLGSSPEGHKALQEFVKAANFPFVSANVDFSKDPLFDGLFQTKISSAPEKANIYTGIVKEVNGEKVGIFGLTTKETEDIASPELVSFDEDYIKEAQDMVDEFEKMGVNKVIALTHIGYDDNPAIDNDLELAKAVQGIDVIVGGHSHTKLAEPVVAGTKEEPTVIVQTGQYGENLGTLDVKFDDKGVVVSHDGELIEVGKLAEDEAAVKVLAPYKEGVKKVSETATKATATAALESPRTGENPDAPSVRKNETALGNIITDGMLSKAKTYNKDVVMAFQNGGGIRAGIDAGPITVGEIITVLPFGNTLATMKVTGAELKEAFEVSVGQYPKENGGFLHVSGAEVKFDSSKPAGERIVSISLKNADGTLTGIEDATTYTVATNAFTAKGGDGFDSFAKAYEEGRVTDLGLSDWENLREELERIGTVTPKTEGRIVDVNPAAAAN</sequence>
<dbReference type="Gene3D" id="3.90.780.10">
    <property type="entry name" value="5'-Nucleotidase, C-terminal domain"/>
    <property type="match status" value="1"/>
</dbReference>
<evidence type="ECO:0000256" key="2">
    <source>
        <dbReference type="RuleBase" id="RU362119"/>
    </source>
</evidence>
<dbReference type="PRINTS" id="PR01607">
    <property type="entry name" value="APYRASEFAMLY"/>
</dbReference>
<keyword evidence="2" id="KW-0378">Hydrolase</keyword>
<evidence type="ECO:0000259" key="4">
    <source>
        <dbReference type="PROSITE" id="PS51272"/>
    </source>
</evidence>
<dbReference type="GO" id="GO:0000166">
    <property type="term" value="F:nucleotide binding"/>
    <property type="evidence" value="ECO:0007669"/>
    <property type="project" value="UniProtKB-KW"/>
</dbReference>
<gene>
    <name evidence="5" type="primary">yfkN_1</name>
    <name evidence="5" type="ORF">BN1080_00900</name>
</gene>
<keyword evidence="1 2" id="KW-0732">Signal</keyword>
<dbReference type="InterPro" id="IPR008334">
    <property type="entry name" value="5'-Nucleotdase_C"/>
</dbReference>
<feature type="domain" description="SLH" evidence="4">
    <location>
        <begin position="88"/>
        <end position="151"/>
    </location>
</feature>
<keyword evidence="6" id="KW-1185">Reference proteome</keyword>
<dbReference type="InterPro" id="IPR001119">
    <property type="entry name" value="SLH_dom"/>
</dbReference>
<dbReference type="Pfam" id="PF00149">
    <property type="entry name" value="Metallophos"/>
    <property type="match status" value="1"/>
</dbReference>
<dbReference type="EMBL" id="CCXS01000001">
    <property type="protein sequence ID" value="CEG21980.1"/>
    <property type="molecule type" value="Genomic_DNA"/>
</dbReference>
<dbReference type="PROSITE" id="PS51272">
    <property type="entry name" value="SLH"/>
    <property type="match status" value="1"/>
</dbReference>
<reference evidence="5 6" key="1">
    <citation type="submission" date="2014-09" db="EMBL/GenBank/DDBJ databases">
        <authorList>
            <person name="Urmite Genomes Urmite Genomes"/>
        </authorList>
    </citation>
    <scope>NUCLEOTIDE SEQUENCE [LARGE SCALE GENOMIC DNA]</scope>
    <source>
        <strain evidence="5 6">ES2</strain>
    </source>
</reference>
<evidence type="ECO:0000313" key="5">
    <source>
        <dbReference type="EMBL" id="CEG21980.1"/>
    </source>
</evidence>
<dbReference type="Gene3D" id="3.60.21.10">
    <property type="match status" value="1"/>
</dbReference>
<feature type="signal peptide" evidence="2">
    <location>
        <begin position="1"/>
        <end position="29"/>
    </location>
</feature>
<dbReference type="GO" id="GO:0009166">
    <property type="term" value="P:nucleotide catabolic process"/>
    <property type="evidence" value="ECO:0007669"/>
    <property type="project" value="InterPro"/>
</dbReference>
<proteinExistence type="inferred from homology"/>
<dbReference type="AlphaFoldDB" id="A0A098EJK2"/>
<protein>
    <submittedName>
        <fullName evidence="5">Trifunctional nucleotide phosphoesterase protein YfkN</fullName>
    </submittedName>
</protein>
<dbReference type="SUPFAM" id="SSF56300">
    <property type="entry name" value="Metallo-dependent phosphatases"/>
    <property type="match status" value="1"/>
</dbReference>
<dbReference type="Pfam" id="PF02872">
    <property type="entry name" value="5_nucleotid_C"/>
    <property type="match status" value="1"/>
</dbReference>
<evidence type="ECO:0000313" key="6">
    <source>
        <dbReference type="Proteomes" id="UP000043699"/>
    </source>
</evidence>
<feature type="chain" id="PRO_5005108306" evidence="2">
    <location>
        <begin position="30"/>
        <end position="728"/>
    </location>
</feature>